<name>E3NJK5_CAERE</name>
<dbReference type="AlphaFoldDB" id="E3NJK5"/>
<dbReference type="OMA" id="FIWTKCK"/>
<dbReference type="InParanoid" id="E3NJK5"/>
<proteinExistence type="predicted"/>
<sequence>MNNAKCVLTQIFNQKSSDNPRLLILLYKTFVLPILEYDTVVTNPLKKSDIRSIESVQNSFTRRIQSRELGKYISIDYPDYKTALKRNEMFGLSSLVSQRTLIDHKFVSKMLVGKVDIDTSKFFQLDTNNKTRTQTKFIWTKCKTRLRRHFFTNRALTTIIK</sequence>
<dbReference type="OrthoDB" id="5872222at2759"/>
<dbReference type="Proteomes" id="UP000008281">
    <property type="component" value="Unassembled WGS sequence"/>
</dbReference>
<gene>
    <name evidence="1" type="ORF">CRE_11512</name>
</gene>
<organism evidence="2">
    <name type="scientific">Caenorhabditis remanei</name>
    <name type="common">Caenorhabditis vulgaris</name>
    <dbReference type="NCBI Taxonomy" id="31234"/>
    <lineage>
        <taxon>Eukaryota</taxon>
        <taxon>Metazoa</taxon>
        <taxon>Ecdysozoa</taxon>
        <taxon>Nematoda</taxon>
        <taxon>Chromadorea</taxon>
        <taxon>Rhabditida</taxon>
        <taxon>Rhabditina</taxon>
        <taxon>Rhabditomorpha</taxon>
        <taxon>Rhabditoidea</taxon>
        <taxon>Rhabditidae</taxon>
        <taxon>Peloderinae</taxon>
        <taxon>Caenorhabditis</taxon>
    </lineage>
</organism>
<dbReference type="STRING" id="31234.E3NJK5"/>
<protein>
    <submittedName>
        <fullName evidence="1">Uncharacterized protein</fullName>
    </submittedName>
</protein>
<evidence type="ECO:0000313" key="2">
    <source>
        <dbReference type="Proteomes" id="UP000008281"/>
    </source>
</evidence>
<evidence type="ECO:0000313" key="1">
    <source>
        <dbReference type="EMBL" id="EFP00892.1"/>
    </source>
</evidence>
<reference evidence="1" key="1">
    <citation type="submission" date="2007-07" db="EMBL/GenBank/DDBJ databases">
        <title>PCAP assembly of the Caenorhabditis remanei genome.</title>
        <authorList>
            <consortium name="The Caenorhabditis remanei Sequencing Consortium"/>
            <person name="Wilson R.K."/>
        </authorList>
    </citation>
    <scope>NUCLEOTIDE SEQUENCE [LARGE SCALE GENOMIC DNA]</scope>
    <source>
        <strain evidence="1">PB4641</strain>
    </source>
</reference>
<dbReference type="HOGENOM" id="CLU_143715_0_0_1"/>
<dbReference type="EMBL" id="DS268745">
    <property type="protein sequence ID" value="EFP00892.1"/>
    <property type="molecule type" value="Genomic_DNA"/>
</dbReference>
<dbReference type="PRINTS" id="PR01345">
    <property type="entry name" value="CERVTRCPTASE"/>
</dbReference>
<accession>E3NJK5</accession>
<keyword evidence="2" id="KW-1185">Reference proteome</keyword>
<dbReference type="eggNOG" id="KOG1075">
    <property type="taxonomic scope" value="Eukaryota"/>
</dbReference>